<gene>
    <name evidence="16" type="ORF">A3770_03p21160</name>
</gene>
<evidence type="ECO:0000256" key="5">
    <source>
        <dbReference type="ARBA" id="ARBA00022598"/>
    </source>
</evidence>
<keyword evidence="17" id="KW-1185">Reference proteome</keyword>
<dbReference type="InterPro" id="IPR033709">
    <property type="entry name" value="Anticodon_Ile_ABEc"/>
</dbReference>
<protein>
    <recommendedName>
        <fullName evidence="3">isoleucine--tRNA ligase</fullName>
        <ecNumber evidence="3">6.1.1.5</ecNumber>
    </recommendedName>
    <alternativeName>
        <fullName evidence="10">Isoleucyl-tRNA synthetase</fullName>
    </alternativeName>
</protein>
<evidence type="ECO:0000256" key="7">
    <source>
        <dbReference type="ARBA" id="ARBA00022840"/>
    </source>
</evidence>
<accession>A0A5B8MG04</accession>
<evidence type="ECO:0000259" key="15">
    <source>
        <dbReference type="Pfam" id="PF08264"/>
    </source>
</evidence>
<dbReference type="FunFam" id="3.40.50.620:FF:000050">
    <property type="entry name" value="Isoleucyl-tRNA synthetase,cytoplasmic"/>
    <property type="match status" value="1"/>
</dbReference>
<evidence type="ECO:0000256" key="6">
    <source>
        <dbReference type="ARBA" id="ARBA00022741"/>
    </source>
</evidence>
<dbReference type="PRINTS" id="PR00984">
    <property type="entry name" value="TRNASYNTHILE"/>
</dbReference>
<dbReference type="Gene3D" id="1.10.730.10">
    <property type="entry name" value="Isoleucyl-tRNA Synthetase, Domain 1"/>
    <property type="match status" value="1"/>
</dbReference>
<dbReference type="GO" id="GO:0005524">
    <property type="term" value="F:ATP binding"/>
    <property type="evidence" value="ECO:0007669"/>
    <property type="project" value="UniProtKB-KW"/>
</dbReference>
<proteinExistence type="inferred from homology"/>
<evidence type="ECO:0000256" key="2">
    <source>
        <dbReference type="ARBA" id="ARBA00005594"/>
    </source>
</evidence>
<dbReference type="GO" id="GO:0009791">
    <property type="term" value="P:post-embryonic development"/>
    <property type="evidence" value="ECO:0007669"/>
    <property type="project" value="UniProtKB-ARBA"/>
</dbReference>
<name>A0A5B8MG04_9CHLO</name>
<dbReference type="SUPFAM" id="SSF50677">
    <property type="entry name" value="ValRS/IleRS/LeuRS editing domain"/>
    <property type="match status" value="1"/>
</dbReference>
<keyword evidence="5 12" id="KW-0436">Ligase</keyword>
<dbReference type="OrthoDB" id="1706657at2759"/>
<evidence type="ECO:0000256" key="8">
    <source>
        <dbReference type="ARBA" id="ARBA00022917"/>
    </source>
</evidence>
<dbReference type="PROSITE" id="PS00178">
    <property type="entry name" value="AA_TRNA_LIGASE_I"/>
    <property type="match status" value="1"/>
</dbReference>
<organism evidence="16 17">
    <name type="scientific">Chloropicon primus</name>
    <dbReference type="NCBI Taxonomy" id="1764295"/>
    <lineage>
        <taxon>Eukaryota</taxon>
        <taxon>Viridiplantae</taxon>
        <taxon>Chlorophyta</taxon>
        <taxon>Chloropicophyceae</taxon>
        <taxon>Chloropicales</taxon>
        <taxon>Chloropicaceae</taxon>
        <taxon>Chloropicon</taxon>
    </lineage>
</organism>
<dbReference type="EC" id="6.1.1.5" evidence="3"/>
<sequence>MSAFDSVKDTYNFSFSKTEEEILEDWEKLDAFKEQLRRSEGRPEYVFYDGPPFATGLPHYGHILAGTIKDIVTRYACSAGYHVTRRFGWDCHGLPIEFEIDKKLGISGKEGVMKLGIDKYNEECRGIVMRYSKEWETSVIRLGRWIDFENDYKTLDPPFMESVWWVFKQLYEKDLVYQGFKVMPYSTACTTPLSNFEVGQNYKDVQDPAVVVNFPLVGAEDGAAMVAWTTTPWTLPSNLALCVHPEFDYLKVQDPKTGKVYIVAESRLSSIPGAVPQEKKKKKKGKGKEGEEPKEGFKILDKFKGSTLVGKKYEPLFPYFKELGETGAFQVCSDTYVTDDAGTGIVHQAPAYGEDDYRVCLKHGVVRKGETLPDPLDANGCFLPVVSDFSGKYLKDADKEIIKHLKNAGRLVDSSNLLHSYPHCWRSDTPLIYRAVPSWFIKVESFKDKLVKNNNQTYWVPAYVKEKRFHNWLENAHDWAISRNRYWGTPIPIWMSEDGEEIVVIGSIQELQELSGHKVTDLHSHFIDKIEIPSKQGKGVLRRIPEVFDCWFESGSMPYAQQHYPFENKEKFEECFPAHFIAEGIDQTRGWFYTLMVLSTALFDKPPFKNLICNGLVLASDGKKMSKRLKNYPDPKLVVNAYGADALRMYLVNSPVVRAESLKFKEDGVLGVVKEVFLPWYNAYRFFVQNAQRLFQDAKVDFNPNDVDLNQASNVLDRWMIASTTSLVEYVKQEMEAYRLYTVLPYLVKFIDNLTNVYVRFNRKRMKGANGTEDAKMALAVTFDVLMTLCKVMAPFTPYLTEFMYKNLNKCLTKENLSVHWELFPDPQKRQKADEKIQRAVERMQKVIEYARVIRDRQVRPTKLPLKEMTVVHPDQEYLEDVTGELQVYLSEEINVRTIKSSADVAKFCTPKAMPDWGALGKRLGKDMGKVAKGIKGLDAAAISEFETQGEITIEGHVLTAGDINITREFQIPEGADPKNIDAAGDGDVLVILDLKLDEELLAAGTAREVVNRVQKLRKKGKLELSDKVDIFYKIGDKGLDKVFASKKDYFTQAFGVAPKPVSERPAYSVTLIEEECQVGPEGSTFVVILARPAVVPLGGLLDLCGGDKEASSNLLVWLSSLSLSRMEAGQKLSVHLDGKDYSLSEGEHFLWSNFSR</sequence>
<dbReference type="SUPFAM" id="SSF47323">
    <property type="entry name" value="Anticodon-binding domain of a subclass of class I aminoacyl-tRNA synthetases"/>
    <property type="match status" value="1"/>
</dbReference>
<feature type="region of interest" description="Disordered" evidence="13">
    <location>
        <begin position="274"/>
        <end position="293"/>
    </location>
</feature>
<dbReference type="GO" id="GO:0002161">
    <property type="term" value="F:aminoacyl-tRNA deacylase activity"/>
    <property type="evidence" value="ECO:0007669"/>
    <property type="project" value="InterPro"/>
</dbReference>
<keyword evidence="7 12" id="KW-0067">ATP-binding</keyword>
<dbReference type="EMBL" id="CP031036">
    <property type="protein sequence ID" value="QDZ19598.1"/>
    <property type="molecule type" value="Genomic_DNA"/>
</dbReference>
<dbReference type="HAMAP" id="MF_02003">
    <property type="entry name" value="Ile_tRNA_synth_type2"/>
    <property type="match status" value="1"/>
</dbReference>
<dbReference type="Gene3D" id="3.40.50.620">
    <property type="entry name" value="HUPs"/>
    <property type="match status" value="2"/>
</dbReference>
<dbReference type="InterPro" id="IPR002301">
    <property type="entry name" value="Ile-tRNA-ligase"/>
</dbReference>
<dbReference type="NCBIfam" id="TIGR00392">
    <property type="entry name" value="ileS"/>
    <property type="match status" value="1"/>
</dbReference>
<dbReference type="InterPro" id="IPR014729">
    <property type="entry name" value="Rossmann-like_a/b/a_fold"/>
</dbReference>
<evidence type="ECO:0000256" key="13">
    <source>
        <dbReference type="SAM" id="MobiDB-lite"/>
    </source>
</evidence>
<comment type="catalytic activity">
    <reaction evidence="11">
        <text>tRNA(Ile) + L-isoleucine + ATP = L-isoleucyl-tRNA(Ile) + AMP + diphosphate</text>
        <dbReference type="Rhea" id="RHEA:11060"/>
        <dbReference type="Rhea" id="RHEA-COMP:9666"/>
        <dbReference type="Rhea" id="RHEA-COMP:9695"/>
        <dbReference type="ChEBI" id="CHEBI:30616"/>
        <dbReference type="ChEBI" id="CHEBI:33019"/>
        <dbReference type="ChEBI" id="CHEBI:58045"/>
        <dbReference type="ChEBI" id="CHEBI:78442"/>
        <dbReference type="ChEBI" id="CHEBI:78528"/>
        <dbReference type="ChEBI" id="CHEBI:456215"/>
        <dbReference type="EC" id="6.1.1.5"/>
    </reaction>
</comment>
<dbReference type="InterPro" id="IPR023586">
    <property type="entry name" value="Ile-tRNA-ligase_type2"/>
</dbReference>
<dbReference type="GO" id="GO:0000049">
    <property type="term" value="F:tRNA binding"/>
    <property type="evidence" value="ECO:0007669"/>
    <property type="project" value="InterPro"/>
</dbReference>
<keyword evidence="4" id="KW-0963">Cytoplasm</keyword>
<dbReference type="CDD" id="cd00818">
    <property type="entry name" value="IleRS_core"/>
    <property type="match status" value="1"/>
</dbReference>
<keyword evidence="6 12" id="KW-0547">Nucleotide-binding</keyword>
<dbReference type="Gene3D" id="3.90.740.10">
    <property type="entry name" value="Valyl/Leucyl/Isoleucyl-tRNA synthetase, editing domain"/>
    <property type="match status" value="1"/>
</dbReference>
<evidence type="ECO:0000313" key="16">
    <source>
        <dbReference type="EMBL" id="QDZ19598.1"/>
    </source>
</evidence>
<dbReference type="InterPro" id="IPR009080">
    <property type="entry name" value="tRNAsynth_Ia_anticodon-bd"/>
</dbReference>
<dbReference type="CDD" id="cd07961">
    <property type="entry name" value="Anticodon_Ia_Ile_ABEc"/>
    <property type="match status" value="1"/>
</dbReference>
<evidence type="ECO:0000256" key="12">
    <source>
        <dbReference type="RuleBase" id="RU363035"/>
    </source>
</evidence>
<dbReference type="InterPro" id="IPR009008">
    <property type="entry name" value="Val/Leu/Ile-tRNA-synth_edit"/>
</dbReference>
<dbReference type="InterPro" id="IPR001412">
    <property type="entry name" value="aa-tRNA-synth_I_CS"/>
</dbReference>
<evidence type="ECO:0000256" key="1">
    <source>
        <dbReference type="ARBA" id="ARBA00004496"/>
    </source>
</evidence>
<feature type="domain" description="Aminoacyl-tRNA synthetase class Ia" evidence="14">
    <location>
        <begin position="22"/>
        <end position="662"/>
    </location>
</feature>
<dbReference type="InterPro" id="IPR013155">
    <property type="entry name" value="M/V/L/I-tRNA-synth_anticd-bd"/>
</dbReference>
<evidence type="ECO:0000259" key="14">
    <source>
        <dbReference type="Pfam" id="PF00133"/>
    </source>
</evidence>
<dbReference type="Pfam" id="PF19302">
    <property type="entry name" value="DUF5915"/>
    <property type="match status" value="1"/>
</dbReference>
<dbReference type="Pfam" id="PF00133">
    <property type="entry name" value="tRNA-synt_1"/>
    <property type="match status" value="1"/>
</dbReference>
<dbReference type="InterPro" id="IPR002300">
    <property type="entry name" value="aa-tRNA-synth_Ia"/>
</dbReference>
<dbReference type="AlphaFoldDB" id="A0A5B8MG04"/>
<dbReference type="PANTHER" id="PTHR42780">
    <property type="entry name" value="SOLEUCYL-TRNA SYNTHETASE"/>
    <property type="match status" value="1"/>
</dbReference>
<keyword evidence="8 12" id="KW-0648">Protein biosynthesis</keyword>
<evidence type="ECO:0000256" key="4">
    <source>
        <dbReference type="ARBA" id="ARBA00022490"/>
    </source>
</evidence>
<dbReference type="Proteomes" id="UP000316726">
    <property type="component" value="Chromosome 3"/>
</dbReference>
<evidence type="ECO:0000256" key="10">
    <source>
        <dbReference type="ARBA" id="ARBA00032665"/>
    </source>
</evidence>
<dbReference type="Pfam" id="PF08264">
    <property type="entry name" value="Anticodon_1"/>
    <property type="match status" value="1"/>
</dbReference>
<feature type="domain" description="Methionyl/Valyl/Leucyl/Isoleucyl-tRNA synthetase anticodon-binding" evidence="15">
    <location>
        <begin position="717"/>
        <end position="867"/>
    </location>
</feature>
<dbReference type="SUPFAM" id="SSF52374">
    <property type="entry name" value="Nucleotidylyl transferase"/>
    <property type="match status" value="1"/>
</dbReference>
<keyword evidence="9 12" id="KW-0030">Aminoacyl-tRNA synthetase</keyword>
<evidence type="ECO:0000313" key="17">
    <source>
        <dbReference type="Proteomes" id="UP000316726"/>
    </source>
</evidence>
<reference evidence="16 17" key="1">
    <citation type="submission" date="2018-07" db="EMBL/GenBank/DDBJ databases">
        <title>The complete nuclear genome of the prasinophyte Chloropicon primus (CCMP1205).</title>
        <authorList>
            <person name="Pombert J.-F."/>
            <person name="Otis C."/>
            <person name="Turmel M."/>
            <person name="Lemieux C."/>
        </authorList>
    </citation>
    <scope>NUCLEOTIDE SEQUENCE [LARGE SCALE GENOMIC DNA]</scope>
    <source>
        <strain evidence="16 17">CCMP1205</strain>
    </source>
</reference>
<evidence type="ECO:0000256" key="3">
    <source>
        <dbReference type="ARBA" id="ARBA00013165"/>
    </source>
</evidence>
<evidence type="ECO:0000256" key="11">
    <source>
        <dbReference type="ARBA" id="ARBA00048359"/>
    </source>
</evidence>
<comment type="subcellular location">
    <subcellularLocation>
        <location evidence="1">Cytoplasm</location>
    </subcellularLocation>
</comment>
<comment type="similarity">
    <text evidence="2 12">Belongs to the class-I aminoacyl-tRNA synthetase family.</text>
</comment>
<dbReference type="PANTHER" id="PTHR42780:SF1">
    <property type="entry name" value="ISOLEUCINE--TRNA LIGASE, CYTOPLASMIC"/>
    <property type="match status" value="1"/>
</dbReference>
<dbReference type="FunFam" id="1.10.730.10:FF:000004">
    <property type="entry name" value="Isoleucyl-tRNA synthetase, cytoplasmic"/>
    <property type="match status" value="1"/>
</dbReference>
<dbReference type="FunFam" id="3.40.50.620:FF:000023">
    <property type="entry name" value="Isoleucyl-tRNA synthetase,cytoplasmic"/>
    <property type="match status" value="1"/>
</dbReference>
<dbReference type="GO" id="GO:0048608">
    <property type="term" value="P:reproductive structure development"/>
    <property type="evidence" value="ECO:0007669"/>
    <property type="project" value="UniProtKB-ARBA"/>
</dbReference>
<dbReference type="GO" id="GO:0006428">
    <property type="term" value="P:isoleucyl-tRNA aminoacylation"/>
    <property type="evidence" value="ECO:0007669"/>
    <property type="project" value="InterPro"/>
</dbReference>
<evidence type="ECO:0000256" key="9">
    <source>
        <dbReference type="ARBA" id="ARBA00023146"/>
    </source>
</evidence>
<dbReference type="GO" id="GO:0005737">
    <property type="term" value="C:cytoplasm"/>
    <property type="evidence" value="ECO:0007669"/>
    <property type="project" value="UniProtKB-SubCell"/>
</dbReference>
<dbReference type="STRING" id="1764295.A0A5B8MG04"/>
<dbReference type="GO" id="GO:0004822">
    <property type="term" value="F:isoleucine-tRNA ligase activity"/>
    <property type="evidence" value="ECO:0007669"/>
    <property type="project" value="UniProtKB-EC"/>
</dbReference>